<dbReference type="InterPro" id="IPR050196">
    <property type="entry name" value="Cytochrome_P450_Monoox"/>
</dbReference>
<reference evidence="9" key="1">
    <citation type="submission" date="2015-07" db="EMBL/GenBank/DDBJ databases">
        <title>Draft genome sequence of Streptomyces sp. CMAA 1322, a bacterium isolated from Caatinga biome, from dry forest semiarid of Brazil.</title>
        <authorList>
            <person name="Santos S.N."/>
            <person name="Gacesa R."/>
            <person name="Taketani R.G."/>
            <person name="Long P.F."/>
            <person name="Melo I.S."/>
        </authorList>
    </citation>
    <scope>NUCLEOTIDE SEQUENCE [LARGE SCALE GENOMIC DNA]</scope>
    <source>
        <strain evidence="9">CMAA 1322</strain>
    </source>
</reference>
<dbReference type="AlphaFoldDB" id="A0A0K9XAD4"/>
<evidence type="ECO:0000256" key="2">
    <source>
        <dbReference type="ARBA" id="ARBA00022617"/>
    </source>
</evidence>
<evidence type="ECO:0000313" key="9">
    <source>
        <dbReference type="Proteomes" id="UP000037288"/>
    </source>
</evidence>
<sequence>MSSSPPIPVVPGAWPVVGHVPQLVLRPLAFLKSLAGHGDLVEIRLGRKPLYVATHPEVARSMLVTNAHDFSRSSRTAKSLRFVGPILVATRDEPHLRQRRLMQPTFHRARLDSYVSSMAAATEEVTAPWSPGDAVAVAPAMTDIAVLTMTKSLFFSELGTDAEAALRKAGHAILAGARIASLAPNLYRWLPTPGNRSLPAARKAIHHTIDAYRADGRDHGDMLSMLMRAQDSAGRTLSDDEICTEVLGLAVAGIGGPAATASWVLCELGRNPDIERRVHEELDTFVTDLPPTPQVIAQLTYTHQVVKEALRKYPGWVGMRCAVRETRLGEYTLPEGAEVIYSAYALQNDPRWYPGPERFDPDRWDSKQGGGKVSKGAWVTFSAGVYKCIGDAFAITETVTIIAVIASRWRLRPLPGHNVREVTEATHVLPHKLRMIVQPRTAQKRQNAAV</sequence>
<organism evidence="8 9">
    <name type="scientific">Streptomyces caatingaensis</name>
    <dbReference type="NCBI Taxonomy" id="1678637"/>
    <lineage>
        <taxon>Bacteria</taxon>
        <taxon>Bacillati</taxon>
        <taxon>Actinomycetota</taxon>
        <taxon>Actinomycetes</taxon>
        <taxon>Kitasatosporales</taxon>
        <taxon>Streptomycetaceae</taxon>
        <taxon>Streptomyces</taxon>
    </lineage>
</organism>
<keyword evidence="6" id="KW-0503">Monooxygenase</keyword>
<dbReference type="PATRIC" id="fig|1678637.3.peg.4836"/>
<evidence type="ECO:0000256" key="4">
    <source>
        <dbReference type="ARBA" id="ARBA00023002"/>
    </source>
</evidence>
<evidence type="ECO:0000256" key="3">
    <source>
        <dbReference type="ARBA" id="ARBA00022723"/>
    </source>
</evidence>
<dbReference type="Gene3D" id="1.10.630.10">
    <property type="entry name" value="Cytochrome P450"/>
    <property type="match status" value="1"/>
</dbReference>
<dbReference type="PRINTS" id="PR00463">
    <property type="entry name" value="EP450I"/>
</dbReference>
<name>A0A0K9XAD4_9ACTN</name>
<dbReference type="GO" id="GO:0004497">
    <property type="term" value="F:monooxygenase activity"/>
    <property type="evidence" value="ECO:0007669"/>
    <property type="project" value="UniProtKB-KW"/>
</dbReference>
<dbReference type="GO" id="GO:0016705">
    <property type="term" value="F:oxidoreductase activity, acting on paired donors, with incorporation or reduction of molecular oxygen"/>
    <property type="evidence" value="ECO:0007669"/>
    <property type="project" value="InterPro"/>
</dbReference>
<dbReference type="RefSeq" id="WP_049718151.1">
    <property type="nucleotide sequence ID" value="NZ_LFXA01000016.1"/>
</dbReference>
<dbReference type="GO" id="GO:0020037">
    <property type="term" value="F:heme binding"/>
    <property type="evidence" value="ECO:0007669"/>
    <property type="project" value="InterPro"/>
</dbReference>
<keyword evidence="2 7" id="KW-0349">Heme</keyword>
<feature type="binding site" description="axial binding residue" evidence="7">
    <location>
        <position position="388"/>
    </location>
    <ligand>
        <name>heme</name>
        <dbReference type="ChEBI" id="CHEBI:30413"/>
    </ligand>
    <ligandPart>
        <name>Fe</name>
        <dbReference type="ChEBI" id="CHEBI:18248"/>
    </ligandPart>
</feature>
<dbReference type="InterPro" id="IPR001128">
    <property type="entry name" value="Cyt_P450"/>
</dbReference>
<proteinExistence type="inferred from homology"/>
<keyword evidence="3 7" id="KW-0479">Metal-binding</keyword>
<dbReference type="Proteomes" id="UP000037288">
    <property type="component" value="Unassembled WGS sequence"/>
</dbReference>
<keyword evidence="4" id="KW-0560">Oxidoreductase</keyword>
<gene>
    <name evidence="8" type="ORF">AC230_22565</name>
</gene>
<evidence type="ECO:0000256" key="7">
    <source>
        <dbReference type="PIRSR" id="PIRSR602401-1"/>
    </source>
</evidence>
<dbReference type="OrthoDB" id="4746309at2"/>
<dbReference type="InterPro" id="IPR036396">
    <property type="entry name" value="Cyt_P450_sf"/>
</dbReference>
<dbReference type="STRING" id="1678637.AC230_22565"/>
<comment type="cofactor">
    <cofactor evidence="7">
        <name>heme</name>
        <dbReference type="ChEBI" id="CHEBI:30413"/>
    </cofactor>
</comment>
<dbReference type="PANTHER" id="PTHR24291">
    <property type="entry name" value="CYTOCHROME P450 FAMILY 4"/>
    <property type="match status" value="1"/>
</dbReference>
<keyword evidence="9" id="KW-1185">Reference proteome</keyword>
<evidence type="ECO:0000256" key="5">
    <source>
        <dbReference type="ARBA" id="ARBA00023004"/>
    </source>
</evidence>
<dbReference type="Pfam" id="PF00067">
    <property type="entry name" value="p450"/>
    <property type="match status" value="1"/>
</dbReference>
<dbReference type="InterPro" id="IPR002401">
    <property type="entry name" value="Cyt_P450_E_grp-I"/>
</dbReference>
<dbReference type="PANTHER" id="PTHR24291:SF50">
    <property type="entry name" value="BIFUNCTIONAL ALBAFLAVENONE MONOOXYGENASE_TERPENE SYNTHASE"/>
    <property type="match status" value="1"/>
</dbReference>
<evidence type="ECO:0000256" key="1">
    <source>
        <dbReference type="ARBA" id="ARBA00010617"/>
    </source>
</evidence>
<dbReference type="SUPFAM" id="SSF48264">
    <property type="entry name" value="Cytochrome P450"/>
    <property type="match status" value="1"/>
</dbReference>
<dbReference type="GO" id="GO:0005506">
    <property type="term" value="F:iron ion binding"/>
    <property type="evidence" value="ECO:0007669"/>
    <property type="project" value="InterPro"/>
</dbReference>
<accession>A0A0K9XAD4</accession>
<evidence type="ECO:0000313" key="8">
    <source>
        <dbReference type="EMBL" id="KNB50385.1"/>
    </source>
</evidence>
<comment type="caution">
    <text evidence="8">The sequence shown here is derived from an EMBL/GenBank/DDBJ whole genome shotgun (WGS) entry which is preliminary data.</text>
</comment>
<comment type="similarity">
    <text evidence="1">Belongs to the cytochrome P450 family.</text>
</comment>
<evidence type="ECO:0000256" key="6">
    <source>
        <dbReference type="ARBA" id="ARBA00023033"/>
    </source>
</evidence>
<keyword evidence="5 7" id="KW-0408">Iron</keyword>
<dbReference type="EMBL" id="LFXA01000016">
    <property type="protein sequence ID" value="KNB50385.1"/>
    <property type="molecule type" value="Genomic_DNA"/>
</dbReference>
<protein>
    <submittedName>
        <fullName evidence="8">Cytochrome P450</fullName>
    </submittedName>
</protein>